<evidence type="ECO:0000256" key="2">
    <source>
        <dbReference type="ARBA" id="ARBA00006081"/>
    </source>
</evidence>
<dbReference type="Pfam" id="PF16135">
    <property type="entry name" value="TDBD"/>
    <property type="match status" value="1"/>
</dbReference>
<dbReference type="SMR" id="A0A067FGK6"/>
<dbReference type="Proteomes" id="UP000027120">
    <property type="component" value="Unassembled WGS sequence"/>
</dbReference>
<feature type="region of interest" description="Disordered" evidence="5">
    <location>
        <begin position="321"/>
        <end position="340"/>
    </location>
</feature>
<dbReference type="AlphaFoldDB" id="A0A067FGK6"/>
<gene>
    <name evidence="7" type="ORF">CISIN_1g010436mg</name>
</gene>
<evidence type="ECO:0000256" key="1">
    <source>
        <dbReference type="ARBA" id="ARBA00004123"/>
    </source>
</evidence>
<evidence type="ECO:0000313" key="8">
    <source>
        <dbReference type="Proteomes" id="UP000027120"/>
    </source>
</evidence>
<dbReference type="EMBL" id="KK784899">
    <property type="protein sequence ID" value="KDO66493.1"/>
    <property type="molecule type" value="Genomic_DNA"/>
</dbReference>
<dbReference type="PaxDb" id="2711-XP_006494325.1"/>
<dbReference type="STRING" id="2711.A0A067FGK6"/>
<protein>
    <recommendedName>
        <fullName evidence="4">Ninja-family protein</fullName>
    </recommendedName>
    <alternativeName>
        <fullName evidence="4">ABI-binding protein</fullName>
    </alternativeName>
</protein>
<dbReference type="GO" id="GO:0005634">
    <property type="term" value="C:nucleus"/>
    <property type="evidence" value="ECO:0000318"/>
    <property type="project" value="GO_Central"/>
</dbReference>
<evidence type="ECO:0000256" key="5">
    <source>
        <dbReference type="SAM" id="MobiDB-lite"/>
    </source>
</evidence>
<feature type="region of interest" description="Disordered" evidence="5">
    <location>
        <begin position="1"/>
        <end position="193"/>
    </location>
</feature>
<comment type="similarity">
    <text evidence="2 4">Belongs to the Ninja family.</text>
</comment>
<sequence>MEDDNGLELSLGLSCGGSAGKSKSKNGSPSDTLAEEVDRGNKIGDDFKTFLHGTTQKQDSGAGSQRSDSVKSQENFFNDLSKVSAEADASTNLNSRGRWVSNISRSAEIEEEKQSDAGNKRKMLFDEVNNKKRLEREALPSDLHDKTKTSHISITTTEGSTAENEDVAESEVEGSTSRMVSHQDDGSKRYITVGGSSEVPKEVRGFPDSSVVDAHGQKRFNGSSENEFKVGNISYGVPFSVQPMNIMNIPYTISVREANSAGVPGTSVVGMTQKMPTASGERSGAQPVNPGNTPVMFGYSPVQLPMFDKDNSWGLVPQSQQIHPSYAGRGPQNSDKHSDGIKIPQATMQSIGRNSSEAAQFDGRTIEWAKGEGKQHAAEEGSSARAEDVKVSGMNHRANDISDRSTPEGLSLDLSAIKPGIAAEIKFGGCGSCPNLPWVSTTGSGPNGRTISGVTYRYSSNQIRIVCACHGSHMSPEEFVRHASDENVNPESGTVVLTFPSSNPAASAQS</sequence>
<evidence type="ECO:0000256" key="3">
    <source>
        <dbReference type="ARBA" id="ARBA00023242"/>
    </source>
</evidence>
<comment type="subcellular location">
    <subcellularLocation>
        <location evidence="1 4">Nucleus</location>
    </subcellularLocation>
</comment>
<feature type="compositionally biased region" description="Basic and acidic residues" evidence="5">
    <location>
        <begin position="112"/>
        <end position="148"/>
    </location>
</feature>
<dbReference type="InterPro" id="IPR032308">
    <property type="entry name" value="TDBD"/>
</dbReference>
<comment type="function">
    <text evidence="4">Acts as a negative regulator of abscisic acid (ABA) response.</text>
</comment>
<dbReference type="PANTHER" id="PTHR31413:SF12">
    <property type="entry name" value="AFP HOMOLOG 2"/>
    <property type="match status" value="1"/>
</dbReference>
<feature type="compositionally biased region" description="Acidic residues" evidence="5">
    <location>
        <begin position="163"/>
        <end position="172"/>
    </location>
</feature>
<dbReference type="GO" id="GO:0045892">
    <property type="term" value="P:negative regulation of DNA-templated transcription"/>
    <property type="evidence" value="ECO:0000318"/>
    <property type="project" value="GO_Central"/>
</dbReference>
<evidence type="ECO:0000313" key="7">
    <source>
        <dbReference type="EMBL" id="KDO66493.1"/>
    </source>
</evidence>
<keyword evidence="3 4" id="KW-0539">Nucleus</keyword>
<feature type="compositionally biased region" description="Polar residues" evidence="5">
    <location>
        <begin position="52"/>
        <end position="78"/>
    </location>
</feature>
<evidence type="ECO:0000259" key="6">
    <source>
        <dbReference type="Pfam" id="PF16135"/>
    </source>
</evidence>
<dbReference type="eggNOG" id="ENOG502QSTR">
    <property type="taxonomic scope" value="Eukaryota"/>
</dbReference>
<dbReference type="InterPro" id="IPR031307">
    <property type="entry name" value="Ninja_fam"/>
</dbReference>
<feature type="domain" description="Tify" evidence="6">
    <location>
        <begin position="464"/>
        <end position="490"/>
    </location>
</feature>
<reference evidence="7 8" key="1">
    <citation type="submission" date="2014-04" db="EMBL/GenBank/DDBJ databases">
        <authorList>
            <consortium name="International Citrus Genome Consortium"/>
            <person name="Gmitter F."/>
            <person name="Chen C."/>
            <person name="Farmerie W."/>
            <person name="Harkins T."/>
            <person name="Desany B."/>
            <person name="Mohiuddin M."/>
            <person name="Kodira C."/>
            <person name="Borodovsky M."/>
            <person name="Lomsadze A."/>
            <person name="Burns P."/>
            <person name="Jenkins J."/>
            <person name="Prochnik S."/>
            <person name="Shu S."/>
            <person name="Chapman J."/>
            <person name="Pitluck S."/>
            <person name="Schmutz J."/>
            <person name="Rokhsar D."/>
        </authorList>
    </citation>
    <scope>NUCLEOTIDE SEQUENCE</scope>
</reference>
<feature type="compositionally biased region" description="Polar residues" evidence="5">
    <location>
        <begin position="89"/>
        <end position="105"/>
    </location>
</feature>
<keyword evidence="8" id="KW-1185">Reference proteome</keyword>
<dbReference type="GO" id="GO:0009867">
    <property type="term" value="P:jasmonic acid mediated signaling pathway"/>
    <property type="evidence" value="ECO:0000318"/>
    <property type="project" value="GO_Central"/>
</dbReference>
<organism evidence="7 8">
    <name type="scientific">Citrus sinensis</name>
    <name type="common">Sweet orange</name>
    <name type="synonym">Citrus aurantium var. sinensis</name>
    <dbReference type="NCBI Taxonomy" id="2711"/>
    <lineage>
        <taxon>Eukaryota</taxon>
        <taxon>Viridiplantae</taxon>
        <taxon>Streptophyta</taxon>
        <taxon>Embryophyta</taxon>
        <taxon>Tracheophyta</taxon>
        <taxon>Spermatophyta</taxon>
        <taxon>Magnoliopsida</taxon>
        <taxon>eudicotyledons</taxon>
        <taxon>Gunneridae</taxon>
        <taxon>Pentapetalae</taxon>
        <taxon>rosids</taxon>
        <taxon>malvids</taxon>
        <taxon>Sapindales</taxon>
        <taxon>Rutaceae</taxon>
        <taxon>Aurantioideae</taxon>
        <taxon>Citrus</taxon>
    </lineage>
</organism>
<proteinExistence type="inferred from homology"/>
<feature type="compositionally biased region" description="Basic and acidic residues" evidence="5">
    <location>
        <begin position="36"/>
        <end position="49"/>
    </location>
</feature>
<evidence type="ECO:0000256" key="4">
    <source>
        <dbReference type="RuleBase" id="RU369029"/>
    </source>
</evidence>
<feature type="compositionally biased region" description="Polar residues" evidence="5">
    <location>
        <begin position="499"/>
        <end position="510"/>
    </location>
</feature>
<feature type="region of interest" description="Disordered" evidence="5">
    <location>
        <begin position="491"/>
        <end position="510"/>
    </location>
</feature>
<accession>A0A067FGK6</accession>
<name>A0A067FGK6_CITSI</name>
<dbReference type="PANTHER" id="PTHR31413">
    <property type="entry name" value="AFP HOMOLOG 2"/>
    <property type="match status" value="1"/>
</dbReference>